<dbReference type="Proteomes" id="UP000694386">
    <property type="component" value="Unplaced"/>
</dbReference>
<proteinExistence type="predicted"/>
<dbReference type="Ensembl" id="ENSCGRT00001022787.1">
    <property type="protein sequence ID" value="ENSCGRP00001018543.1"/>
    <property type="gene ID" value="ENSCGRG00001018252.1"/>
</dbReference>
<reference evidence="2" key="2">
    <citation type="submission" date="2025-09" db="UniProtKB">
        <authorList>
            <consortium name="Ensembl"/>
        </authorList>
    </citation>
    <scope>IDENTIFICATION</scope>
</reference>
<feature type="compositionally biased region" description="Pro residues" evidence="1">
    <location>
        <begin position="174"/>
        <end position="188"/>
    </location>
</feature>
<feature type="region of interest" description="Disordered" evidence="1">
    <location>
        <begin position="1"/>
        <end position="364"/>
    </location>
</feature>
<name>A0A8C2MKG1_CRIGR</name>
<feature type="compositionally biased region" description="Low complexity" evidence="1">
    <location>
        <begin position="260"/>
        <end position="276"/>
    </location>
</feature>
<dbReference type="AlphaFoldDB" id="A0A8C2MKG1"/>
<protein>
    <submittedName>
        <fullName evidence="2">Uncharacterized protein</fullName>
    </submittedName>
</protein>
<organism evidence="2 3">
    <name type="scientific">Cricetulus griseus</name>
    <name type="common">Chinese hamster</name>
    <name type="synonym">Cricetulus barabensis griseus</name>
    <dbReference type="NCBI Taxonomy" id="10029"/>
    <lineage>
        <taxon>Eukaryota</taxon>
        <taxon>Metazoa</taxon>
        <taxon>Chordata</taxon>
        <taxon>Craniata</taxon>
        <taxon>Vertebrata</taxon>
        <taxon>Euteleostomi</taxon>
        <taxon>Mammalia</taxon>
        <taxon>Eutheria</taxon>
        <taxon>Euarchontoglires</taxon>
        <taxon>Glires</taxon>
        <taxon>Rodentia</taxon>
        <taxon>Myomorpha</taxon>
        <taxon>Muroidea</taxon>
        <taxon>Cricetidae</taxon>
        <taxon>Cricetinae</taxon>
        <taxon>Cricetulus</taxon>
    </lineage>
</organism>
<reference evidence="2" key="1">
    <citation type="submission" date="2025-08" db="UniProtKB">
        <authorList>
            <consortium name="Ensembl"/>
        </authorList>
    </citation>
    <scope>IDENTIFICATION</scope>
</reference>
<feature type="compositionally biased region" description="Low complexity" evidence="1">
    <location>
        <begin position="129"/>
        <end position="158"/>
    </location>
</feature>
<feature type="compositionally biased region" description="Low complexity" evidence="1">
    <location>
        <begin position="76"/>
        <end position="89"/>
    </location>
</feature>
<accession>A0A8C2MKG1</accession>
<sequence>TYLATAAGNQWGRLSRSRTPAPRFLREGRQCAAPPAGARGRLGPQHVEAKGEREREPASWRGLGGPRGGSHRGARPPRGTAAAPARGLPPSTPRPARLLSPARGGALLSRPRRVPVPDTHGACRRCRRSGSSAAGRAAGSRATAGSSRHAAAADALRSPRLHRPGTAGRRGRPPASPAPRAPPRPPGPCRGRQHRAAPRVAAPRPSPGPRRNFGQPRRAAGTRPSRSWLRGVAASPGPSQRLTARIRRPVVPAPPPPPFAVAAARAPCSARPAGARPAEDRPARRHGLPSTASGLRPSHRTPPPPPPRLGAPRGQRPPPPPPPPPPGPAPLAPLQRTDPSLPDSGAQGVRGLILRRQARPCRTS</sequence>
<feature type="compositionally biased region" description="Low complexity" evidence="1">
    <location>
        <begin position="30"/>
        <end position="44"/>
    </location>
</feature>
<evidence type="ECO:0000256" key="1">
    <source>
        <dbReference type="SAM" id="MobiDB-lite"/>
    </source>
</evidence>
<evidence type="ECO:0000313" key="2">
    <source>
        <dbReference type="Ensembl" id="ENSCGRP00001018543.1"/>
    </source>
</evidence>
<feature type="compositionally biased region" description="Pro residues" evidence="1">
    <location>
        <begin position="300"/>
        <end position="331"/>
    </location>
</feature>
<evidence type="ECO:0000313" key="3">
    <source>
        <dbReference type="Proteomes" id="UP000694386"/>
    </source>
</evidence>
<feature type="compositionally biased region" description="Basic and acidic residues" evidence="1">
    <location>
        <begin position="47"/>
        <end position="58"/>
    </location>
</feature>